<dbReference type="GO" id="GO:0003729">
    <property type="term" value="F:mRNA binding"/>
    <property type="evidence" value="ECO:0007669"/>
    <property type="project" value="TreeGrafter"/>
</dbReference>
<evidence type="ECO:0000313" key="11">
    <source>
        <dbReference type="Proteomes" id="UP000799766"/>
    </source>
</evidence>
<evidence type="ECO:0000259" key="9">
    <source>
        <dbReference type="Pfam" id="PF16134"/>
    </source>
</evidence>
<dbReference type="GO" id="GO:0000445">
    <property type="term" value="C:THO complex part of transcription export complex"/>
    <property type="evidence" value="ECO:0007669"/>
    <property type="project" value="TreeGrafter"/>
</dbReference>
<keyword evidence="11" id="KW-1185">Reference proteome</keyword>
<evidence type="ECO:0000256" key="3">
    <source>
        <dbReference type="ARBA" id="ARBA00019596"/>
    </source>
</evidence>
<reference evidence="10" key="1">
    <citation type="journal article" date="2020" name="Stud. Mycol.">
        <title>101 Dothideomycetes genomes: a test case for predicting lifestyles and emergence of pathogens.</title>
        <authorList>
            <person name="Haridas S."/>
            <person name="Albert R."/>
            <person name="Binder M."/>
            <person name="Bloem J."/>
            <person name="Labutti K."/>
            <person name="Salamov A."/>
            <person name="Andreopoulos B."/>
            <person name="Baker S."/>
            <person name="Barry K."/>
            <person name="Bills G."/>
            <person name="Bluhm B."/>
            <person name="Cannon C."/>
            <person name="Castanera R."/>
            <person name="Culley D."/>
            <person name="Daum C."/>
            <person name="Ezra D."/>
            <person name="Gonzalez J."/>
            <person name="Henrissat B."/>
            <person name="Kuo A."/>
            <person name="Liang C."/>
            <person name="Lipzen A."/>
            <person name="Lutzoni F."/>
            <person name="Magnuson J."/>
            <person name="Mondo S."/>
            <person name="Nolan M."/>
            <person name="Ohm R."/>
            <person name="Pangilinan J."/>
            <person name="Park H.-J."/>
            <person name="Ramirez L."/>
            <person name="Alfaro M."/>
            <person name="Sun H."/>
            <person name="Tritt A."/>
            <person name="Yoshinaga Y."/>
            <person name="Zwiers L.-H."/>
            <person name="Turgeon B."/>
            <person name="Goodwin S."/>
            <person name="Spatafora J."/>
            <person name="Crous P."/>
            <person name="Grigoriev I."/>
        </authorList>
    </citation>
    <scope>NUCLEOTIDE SEQUENCE</scope>
    <source>
        <strain evidence="10">ATCC 16933</strain>
    </source>
</reference>
<proteinExistence type="inferred from homology"/>
<dbReference type="Pfam" id="PF16134">
    <property type="entry name" value="THOC2_N"/>
    <property type="match status" value="1"/>
</dbReference>
<feature type="compositionally biased region" description="Low complexity" evidence="6">
    <location>
        <begin position="1497"/>
        <end position="1507"/>
    </location>
</feature>
<dbReference type="Pfam" id="PF11262">
    <property type="entry name" value="Tho2"/>
    <property type="match status" value="1"/>
</dbReference>
<dbReference type="EMBL" id="MU001681">
    <property type="protein sequence ID" value="KAF2457162.1"/>
    <property type="molecule type" value="Genomic_DNA"/>
</dbReference>
<evidence type="ECO:0000313" key="10">
    <source>
        <dbReference type="EMBL" id="KAF2457162.1"/>
    </source>
</evidence>
<evidence type="ECO:0000256" key="5">
    <source>
        <dbReference type="SAM" id="Coils"/>
    </source>
</evidence>
<dbReference type="InterPro" id="IPR021418">
    <property type="entry name" value="THO_THOC2_C"/>
</dbReference>
<feature type="compositionally biased region" description="Basic and acidic residues" evidence="6">
    <location>
        <begin position="1055"/>
        <end position="1066"/>
    </location>
</feature>
<dbReference type="InterPro" id="IPR040007">
    <property type="entry name" value="Tho2"/>
</dbReference>
<dbReference type="GO" id="GO:0006406">
    <property type="term" value="P:mRNA export from nucleus"/>
    <property type="evidence" value="ECO:0007669"/>
    <property type="project" value="InterPro"/>
</dbReference>
<dbReference type="PANTHER" id="PTHR21597">
    <property type="entry name" value="THO2 PROTEIN"/>
    <property type="match status" value="1"/>
</dbReference>
<feature type="region of interest" description="Disordered" evidence="6">
    <location>
        <begin position="1492"/>
        <end position="1533"/>
    </location>
</feature>
<feature type="coiled-coil region" evidence="5">
    <location>
        <begin position="1190"/>
        <end position="1242"/>
    </location>
</feature>
<evidence type="ECO:0000259" key="7">
    <source>
        <dbReference type="Pfam" id="PF11262"/>
    </source>
</evidence>
<evidence type="ECO:0000259" key="8">
    <source>
        <dbReference type="Pfam" id="PF11732"/>
    </source>
</evidence>
<dbReference type="PANTHER" id="PTHR21597:SF0">
    <property type="entry name" value="THO COMPLEX SUBUNIT 2"/>
    <property type="match status" value="1"/>
</dbReference>
<comment type="similarity">
    <text evidence="2">Belongs to the THOC2 family.</text>
</comment>
<evidence type="ECO:0000256" key="2">
    <source>
        <dbReference type="ARBA" id="ARBA00007857"/>
    </source>
</evidence>
<evidence type="ECO:0000256" key="1">
    <source>
        <dbReference type="ARBA" id="ARBA00004123"/>
    </source>
</evidence>
<dbReference type="OrthoDB" id="29024at2759"/>
<feature type="domain" description="THO complex subunitTHOC2 N-terminal" evidence="8">
    <location>
        <begin position="782"/>
        <end position="857"/>
    </location>
</feature>
<name>A0A6A6P083_9PEZI</name>
<organism evidence="10 11">
    <name type="scientific">Lineolata rhizophorae</name>
    <dbReference type="NCBI Taxonomy" id="578093"/>
    <lineage>
        <taxon>Eukaryota</taxon>
        <taxon>Fungi</taxon>
        <taxon>Dikarya</taxon>
        <taxon>Ascomycota</taxon>
        <taxon>Pezizomycotina</taxon>
        <taxon>Dothideomycetes</taxon>
        <taxon>Dothideomycetes incertae sedis</taxon>
        <taxon>Lineolatales</taxon>
        <taxon>Lineolataceae</taxon>
        <taxon>Lineolata</taxon>
    </lineage>
</organism>
<feature type="region of interest" description="Disordered" evidence="6">
    <location>
        <begin position="1055"/>
        <end position="1148"/>
    </location>
</feature>
<dbReference type="InterPro" id="IPR021726">
    <property type="entry name" value="THO_THOC2_N"/>
</dbReference>
<dbReference type="Proteomes" id="UP000799766">
    <property type="component" value="Unassembled WGS sequence"/>
</dbReference>
<comment type="subcellular location">
    <subcellularLocation>
        <location evidence="1">Nucleus</location>
    </subcellularLocation>
</comment>
<evidence type="ECO:0000256" key="6">
    <source>
        <dbReference type="SAM" id="MobiDB-lite"/>
    </source>
</evidence>
<keyword evidence="5" id="KW-0175">Coiled coil</keyword>
<dbReference type="InterPro" id="IPR032302">
    <property type="entry name" value="THOC2_N"/>
</dbReference>
<feature type="domain" description="THO complex subunitTHOC2 C-terminal" evidence="7">
    <location>
        <begin position="1168"/>
        <end position="1471"/>
    </location>
</feature>
<keyword evidence="4" id="KW-0539">Nucleus</keyword>
<protein>
    <recommendedName>
        <fullName evidence="3">THO complex subunit 2</fullName>
    </recommendedName>
</protein>
<gene>
    <name evidence="10" type="ORF">BDY21DRAFT_35759</name>
</gene>
<feature type="domain" description="THO complex subunit 2 N-terminal" evidence="9">
    <location>
        <begin position="43"/>
        <end position="780"/>
    </location>
</feature>
<evidence type="ECO:0000256" key="4">
    <source>
        <dbReference type="ARBA" id="ARBA00023242"/>
    </source>
</evidence>
<dbReference type="GO" id="GO:0006397">
    <property type="term" value="P:mRNA processing"/>
    <property type="evidence" value="ECO:0007669"/>
    <property type="project" value="InterPro"/>
</dbReference>
<feature type="compositionally biased region" description="Polar residues" evidence="6">
    <location>
        <begin position="1088"/>
        <end position="1110"/>
    </location>
</feature>
<dbReference type="Pfam" id="PF11732">
    <property type="entry name" value="Thoc2"/>
    <property type="match status" value="1"/>
</dbReference>
<accession>A0A6A6P083</accession>
<sequence length="1533" mass="171680">MNVSTANTSAMPAAAAPLQQLQVVASPAAMSKAAAAAPKFEYLTSEILGLWKSGTGKQELVAKAAQSGEGIDVMFVVPVIFQELVWAGLSGQVSAFEAGQTVKEIVEAHAGTSEIDLESLFLDTVSLMPVLGFADNVLKAILISTGINNMKMREQLDLQFLTSLGLVRENFQKTTTKQSTNLLYRQWNYNLLREESEGYSKLITEYFTTTNRKPPTRDAVSETFERVMALIGTFNLDVGRVLDITLDVFANLLVKHYRFFIKFLRISSWWPAKKVYDGIEYETQSFGALPAWAAPESNTWNNTEADRERVEKQKSARDEKFWDRVRQIGVKAFFELGGRRILGGAPEMDRAQPVTTKKMVNGKEVEVTEVLREDDIEWIARTRTLPPPGNPTAAQLLGFKLRFYASSARDPHDTLPDNVIALAALLIKIGFISLRDLYPHLYPGDDQMEDVKKRLLEEKAERERKARPGGGAMNALAMAGALSDDTVDPSKAHVDAAKAAKADVVMADAEDEPAEEQKLPGPADQKIMLLKSLLCIGALSEALFILARFPWLMELQPDLLPFFHRILHQSIEKVYAAIRPLCNRDSIHTTKRSAVDQVGVPKGIVRAEQPPPRKVLRWAQLEKNDAGDGVDYRFYWDDWADNVPVCQNVDDVFTLCGTLLNFSGVKIGHDALLLTKLIRIGKASLSNDSSEKNMARWADLLKRLLVPAVSFVGDKYGVVNEIFELLKLYPTPVRYNIYAEWAMGSTSRLPEIKSAFEQARAETKDILKRISRTNTKQMARALAKVAASNPTVVFSITISQIESYENMIEVVVECARYFTFLAYDVLTWALMNALGNQGRNRMQQDGMLTSSWLRALSMFIGRALRRYSVMNPTPILQYVAYQVRLGNFTDLEVLEHAVNEMTGIRSDLVLNDSQTQAMAGGDLLQSETLQRLHDKRYMPEVKPSSRRLMRSLSEMKLAAKLLISIAQEREMYIHRPSVSNAPLKVLGNNVDQIHSLLIQFLEALRTNMTPKDFDANVPDVASLIADFGISHGLAFTIARPSISFALAEEDAAKEATKEASSKKDRTQSTTSEKNAVAVNGGDVEMTDADQSTSPEGGEANKQTLQPSNAKPQADSENVEMKDAPAIESSATPTVAPSPSPPATTEPTSGVLKSLMDSLQPVLSPDFEESMSLSFYATFWQLTLSDLLVPTSSYEEEIKRQREKITRVNSERSDVTPAAARKREAQKKALNDLQDKLRAEMKSQIASYSKIRARLGKEKEKWFSHFPPAKKNMVNAAILQECFIPRILLSPIDALYTFKMLFYLHSSGTPGFYTMHLIEYLMREKQLTALIYHCSAREVENFGRFLNELLKELRRWHSEAAVYEKMAFGSKKDLPGFVRKFHPDKTPAEFLTYEDFRRLLFKWHRELNQALKACLTNTEYMHIRNGIIVLKAIHSQFPVVNFMGRDQLNCVDYLKDNEKRKDLKLAAYSLYVDIMKQQPKWILPQAFHLNDSTRQQKGGAASRSGSARPATPQASSGKPLNANAADFKPQTSAM</sequence>